<evidence type="ECO:0000313" key="3">
    <source>
        <dbReference type="EMBL" id="QEX22467.1"/>
    </source>
</evidence>
<feature type="region of interest" description="Disordered" evidence="1">
    <location>
        <begin position="239"/>
        <end position="309"/>
    </location>
</feature>
<dbReference type="Pfam" id="PF08666">
    <property type="entry name" value="SAF"/>
    <property type="match status" value="1"/>
</dbReference>
<sequence>MSARSLMLFIAALLIAGTAVYITRGVLEARKPAEQPAVTQAAPAPPPAADTSILVAAANLPTGTLLKPEHLKWQAWPQNAITPAFFAQTSAKIEDFVGAVVRRGVAAGEPIQATAVVKPGERGFLAAVLKPGMRAISIGVGDVTGIAGMMLPGDRVDMLLTHDLPGDDNSEGSKETRHATETVLENIRILAIDQTLDDIKGQPVSGKVATLEVTPKQAEMIAVVVELGRVQFSLRSLAKDQPEDSPAIAANPAAADTVGTKSDDEVLAGGPGDDSVSTGGATKPAPAVLPEPVEEDSPPTRGETYTFDSEVSRLLGRKSTVKVQVVQGSTVQQMTFDR</sequence>
<dbReference type="InterPro" id="IPR031571">
    <property type="entry name" value="RcpC_dom"/>
</dbReference>
<name>A0A5J6MZA4_9PROT</name>
<reference evidence="3 4" key="1">
    <citation type="submission" date="2019-08" db="EMBL/GenBank/DDBJ databases">
        <title>Hyperibacter terrae gen. nov., sp. nov. and Hyperibacter viscosus sp. nov., two new members in the family Rhodospirillaceae isolated from the rhizosphere of Hypericum perforatum.</title>
        <authorList>
            <person name="Noviana Z."/>
        </authorList>
    </citation>
    <scope>NUCLEOTIDE SEQUENCE [LARGE SCALE GENOMIC DNA]</scope>
    <source>
        <strain evidence="3 4">R5959</strain>
    </source>
</reference>
<dbReference type="InterPro" id="IPR017592">
    <property type="entry name" value="Pilus_assmbl_Flp-typ_CpaB"/>
</dbReference>
<dbReference type="RefSeq" id="WP_151117916.1">
    <property type="nucleotide sequence ID" value="NZ_CP042582.1"/>
</dbReference>
<dbReference type="EMBL" id="CP042582">
    <property type="protein sequence ID" value="QEX22467.1"/>
    <property type="molecule type" value="Genomic_DNA"/>
</dbReference>
<evidence type="ECO:0000256" key="1">
    <source>
        <dbReference type="SAM" id="MobiDB-lite"/>
    </source>
</evidence>
<keyword evidence="4" id="KW-1185">Reference proteome</keyword>
<dbReference type="OrthoDB" id="163768at2"/>
<evidence type="ECO:0000313" key="4">
    <source>
        <dbReference type="Proteomes" id="UP000325797"/>
    </source>
</evidence>
<dbReference type="CDD" id="cd11614">
    <property type="entry name" value="SAF_CpaB_FlgA_like"/>
    <property type="match status" value="1"/>
</dbReference>
<feature type="domain" description="SAF" evidence="2">
    <location>
        <begin position="51"/>
        <end position="117"/>
    </location>
</feature>
<dbReference type="AlphaFoldDB" id="A0A5J6MZA4"/>
<protein>
    <recommendedName>
        <fullName evidence="2">SAF domain-containing protein</fullName>
    </recommendedName>
</protein>
<dbReference type="SMART" id="SM00858">
    <property type="entry name" value="SAF"/>
    <property type="match status" value="1"/>
</dbReference>
<dbReference type="NCBIfam" id="TIGR03177">
    <property type="entry name" value="pilus_cpaB"/>
    <property type="match status" value="1"/>
</dbReference>
<gene>
    <name evidence="3" type="ORF">FRZ61_23980</name>
</gene>
<dbReference type="KEGG" id="hadh:FRZ61_23980"/>
<dbReference type="InterPro" id="IPR013974">
    <property type="entry name" value="SAF"/>
</dbReference>
<organism evidence="3 4">
    <name type="scientific">Hypericibacter adhaerens</name>
    <dbReference type="NCBI Taxonomy" id="2602016"/>
    <lineage>
        <taxon>Bacteria</taxon>
        <taxon>Pseudomonadati</taxon>
        <taxon>Pseudomonadota</taxon>
        <taxon>Alphaproteobacteria</taxon>
        <taxon>Rhodospirillales</taxon>
        <taxon>Dongiaceae</taxon>
        <taxon>Hypericibacter</taxon>
    </lineage>
</organism>
<feature type="compositionally biased region" description="Low complexity" evidence="1">
    <location>
        <begin position="246"/>
        <end position="255"/>
    </location>
</feature>
<dbReference type="Proteomes" id="UP000325797">
    <property type="component" value="Chromosome"/>
</dbReference>
<dbReference type="Pfam" id="PF16976">
    <property type="entry name" value="RcpC"/>
    <property type="match status" value="1"/>
</dbReference>
<evidence type="ECO:0000259" key="2">
    <source>
        <dbReference type="SMART" id="SM00858"/>
    </source>
</evidence>
<proteinExistence type="predicted"/>
<accession>A0A5J6MZA4</accession>